<keyword evidence="3" id="KW-0804">Transcription</keyword>
<dbReference type="GO" id="GO:0003700">
    <property type="term" value="F:DNA-binding transcription factor activity"/>
    <property type="evidence" value="ECO:0007669"/>
    <property type="project" value="TreeGrafter"/>
</dbReference>
<dbReference type="Gene3D" id="1.10.10.10">
    <property type="entry name" value="Winged helix-like DNA-binding domain superfamily/Winged helix DNA-binding domain"/>
    <property type="match status" value="1"/>
</dbReference>
<dbReference type="PROSITE" id="PS51077">
    <property type="entry name" value="HTH_ICLR"/>
    <property type="match status" value="1"/>
</dbReference>
<dbReference type="SMART" id="SM00346">
    <property type="entry name" value="HTH_ICLR"/>
    <property type="match status" value="1"/>
</dbReference>
<keyword evidence="2" id="KW-0238">DNA-binding</keyword>
<dbReference type="InterPro" id="IPR050707">
    <property type="entry name" value="HTH_MetabolicPath_Reg"/>
</dbReference>
<keyword evidence="8" id="KW-1185">Reference proteome</keyword>
<feature type="compositionally biased region" description="Polar residues" evidence="4">
    <location>
        <begin position="1"/>
        <end position="10"/>
    </location>
</feature>
<dbReference type="GO" id="GO:0045892">
    <property type="term" value="P:negative regulation of DNA-templated transcription"/>
    <property type="evidence" value="ECO:0007669"/>
    <property type="project" value="TreeGrafter"/>
</dbReference>
<dbReference type="RefSeq" id="WP_018063947.1">
    <property type="nucleotide sequence ID" value="NZ_AQWH01000005.1"/>
</dbReference>
<sequence length="283" mass="30677">MSEDNQTNDQPVRRRGRPRQDIGAAALNEERPFVSSLARGLSILRAFRADDKVLGTQALAERTGLHKTTVSRLLGTLTKLGYLRYMPEYGKYAVSNQVLTLGYAAIGRFGFGELVRSHMDQMAAEGDCVVALSVRDGPDMMFVELVRRPTAVALNLNVGSRIPLAESAPGRAYLFAMGEEERAEAFALLAGIHGDAWAKEKRPALEAALSRMADNGYSDSFGEWVAGHNAVGVVLRAPMTGDIYTLSVGGNARNLPPEKLKSVHLPMLMRAAQEISALSASNF</sequence>
<name>A0A1U9Z8M8_9HYPH</name>
<dbReference type="Gene3D" id="3.30.450.40">
    <property type="match status" value="1"/>
</dbReference>
<geneLocation type="plasmid" evidence="8">
    <name>pmm593</name>
</geneLocation>
<evidence type="ECO:0000256" key="2">
    <source>
        <dbReference type="ARBA" id="ARBA00023125"/>
    </source>
</evidence>
<dbReference type="SUPFAM" id="SSF55781">
    <property type="entry name" value="GAF domain-like"/>
    <property type="match status" value="1"/>
</dbReference>
<dbReference type="KEGG" id="mmed:Mame_04640"/>
<dbReference type="PROSITE" id="PS51078">
    <property type="entry name" value="ICLR_ED"/>
    <property type="match status" value="1"/>
</dbReference>
<evidence type="ECO:0000313" key="7">
    <source>
        <dbReference type="EMBL" id="AQZ53932.1"/>
    </source>
</evidence>
<proteinExistence type="predicted"/>
<evidence type="ECO:0000256" key="4">
    <source>
        <dbReference type="SAM" id="MobiDB-lite"/>
    </source>
</evidence>
<dbReference type="PANTHER" id="PTHR30136:SF33">
    <property type="entry name" value="TRANSCRIPTIONAL REGULATORY PROTEIN"/>
    <property type="match status" value="1"/>
</dbReference>
<gene>
    <name evidence="7" type="primary">pcaR_4</name>
    <name evidence="7" type="ORF">Mame_04640</name>
</gene>
<dbReference type="Pfam" id="PF01614">
    <property type="entry name" value="IclR_C"/>
    <property type="match status" value="1"/>
</dbReference>
<dbReference type="AlphaFoldDB" id="A0A1U9Z8M8"/>
<feature type="domain" description="IclR-ED" evidence="6">
    <location>
        <begin position="97"/>
        <end position="281"/>
    </location>
</feature>
<dbReference type="InterPro" id="IPR036388">
    <property type="entry name" value="WH-like_DNA-bd_sf"/>
</dbReference>
<dbReference type="InterPro" id="IPR005471">
    <property type="entry name" value="Tscrpt_reg_IclR_N"/>
</dbReference>
<keyword evidence="1" id="KW-0805">Transcription regulation</keyword>
<evidence type="ECO:0000256" key="1">
    <source>
        <dbReference type="ARBA" id="ARBA00023015"/>
    </source>
</evidence>
<dbReference type="Pfam" id="PF09339">
    <property type="entry name" value="HTH_IclR"/>
    <property type="match status" value="1"/>
</dbReference>
<feature type="domain" description="HTH iclR-type" evidence="5">
    <location>
        <begin position="34"/>
        <end position="96"/>
    </location>
</feature>
<dbReference type="PANTHER" id="PTHR30136">
    <property type="entry name" value="HELIX-TURN-HELIX TRANSCRIPTIONAL REGULATOR, ICLR FAMILY"/>
    <property type="match status" value="1"/>
</dbReference>
<dbReference type="InterPro" id="IPR036390">
    <property type="entry name" value="WH_DNA-bd_sf"/>
</dbReference>
<dbReference type="InterPro" id="IPR014757">
    <property type="entry name" value="Tscrpt_reg_IclR_C"/>
</dbReference>
<dbReference type="EMBL" id="CP020331">
    <property type="protein sequence ID" value="AQZ53932.1"/>
    <property type="molecule type" value="Genomic_DNA"/>
</dbReference>
<evidence type="ECO:0000259" key="5">
    <source>
        <dbReference type="PROSITE" id="PS51077"/>
    </source>
</evidence>
<accession>A0A1U9Z8M8</accession>
<evidence type="ECO:0000259" key="6">
    <source>
        <dbReference type="PROSITE" id="PS51078"/>
    </source>
</evidence>
<protein>
    <submittedName>
        <fullName evidence="7">Pca regulon regulatory protein</fullName>
    </submittedName>
</protein>
<feature type="region of interest" description="Disordered" evidence="4">
    <location>
        <begin position="1"/>
        <end position="20"/>
    </location>
</feature>
<dbReference type="InterPro" id="IPR029016">
    <property type="entry name" value="GAF-like_dom_sf"/>
</dbReference>
<dbReference type="Proteomes" id="UP000191135">
    <property type="component" value="Plasmid pMM593"/>
</dbReference>
<organism evidence="7 8">
    <name type="scientific">Martelella mediterranea DSM 17316</name>
    <dbReference type="NCBI Taxonomy" id="1122214"/>
    <lineage>
        <taxon>Bacteria</taxon>
        <taxon>Pseudomonadati</taxon>
        <taxon>Pseudomonadota</taxon>
        <taxon>Alphaproteobacteria</taxon>
        <taxon>Hyphomicrobiales</taxon>
        <taxon>Aurantimonadaceae</taxon>
        <taxon>Martelella</taxon>
    </lineage>
</organism>
<keyword evidence="7" id="KW-0614">Plasmid</keyword>
<evidence type="ECO:0000313" key="8">
    <source>
        <dbReference type="Proteomes" id="UP000191135"/>
    </source>
</evidence>
<dbReference type="OrthoDB" id="9807558at2"/>
<reference evidence="7 8" key="1">
    <citation type="submission" date="2017-03" db="EMBL/GenBank/DDBJ databases">
        <title>Foreign affairs: Plasmid Transfer between Roseobacters and Rhizobia.</title>
        <authorList>
            <person name="Bartling P."/>
            <person name="Bunk B."/>
            <person name="Overmann J."/>
            <person name="Brinkmann H."/>
            <person name="Petersen J."/>
        </authorList>
    </citation>
    <scope>NUCLEOTIDE SEQUENCE [LARGE SCALE GENOMIC DNA]</scope>
    <source>
        <strain evidence="7 8">MACL11</strain>
        <plasmid evidence="8">Plasmid pmm593</plasmid>
    </source>
</reference>
<dbReference type="eggNOG" id="COG1414">
    <property type="taxonomic scope" value="Bacteria"/>
</dbReference>
<dbReference type="GO" id="GO:0003677">
    <property type="term" value="F:DNA binding"/>
    <property type="evidence" value="ECO:0007669"/>
    <property type="project" value="UniProtKB-KW"/>
</dbReference>
<dbReference type="SUPFAM" id="SSF46785">
    <property type="entry name" value="Winged helix' DNA-binding domain"/>
    <property type="match status" value="1"/>
</dbReference>
<evidence type="ECO:0000256" key="3">
    <source>
        <dbReference type="ARBA" id="ARBA00023163"/>
    </source>
</evidence>